<dbReference type="AlphaFoldDB" id="A0A3P7L853"/>
<reference evidence="1 2" key="1">
    <citation type="submission" date="2018-11" db="EMBL/GenBank/DDBJ databases">
        <authorList>
            <consortium name="Pathogen Informatics"/>
        </authorList>
    </citation>
    <scope>NUCLEOTIDE SEQUENCE [LARGE SCALE GENOMIC DNA]</scope>
</reference>
<evidence type="ECO:0000313" key="1">
    <source>
        <dbReference type="EMBL" id="VDM75368.1"/>
    </source>
</evidence>
<feature type="non-terminal residue" evidence="1">
    <location>
        <position position="129"/>
    </location>
</feature>
<protein>
    <submittedName>
        <fullName evidence="1">Uncharacterized protein</fullName>
    </submittedName>
</protein>
<sequence length="129" mass="14139">MLCPPDSPASEAIPVCQPIRPAPRPPVPLTLDSAIPVCKEPSPLSEYVPMNPPKSLRIFEQDSASLPPVTSNRLQISEPIPLIVAGKVVNEQLTKTPALAKRPSQDFIASLEDTIRAQNLDRRTRFEHS</sequence>
<dbReference type="Proteomes" id="UP000270094">
    <property type="component" value="Unassembled WGS sequence"/>
</dbReference>
<accession>A0A3P7L853</accession>
<dbReference type="OrthoDB" id="5838121at2759"/>
<keyword evidence="2" id="KW-1185">Reference proteome</keyword>
<gene>
    <name evidence="1" type="ORF">SVUK_LOCUS10366</name>
</gene>
<proteinExistence type="predicted"/>
<evidence type="ECO:0000313" key="2">
    <source>
        <dbReference type="Proteomes" id="UP000270094"/>
    </source>
</evidence>
<dbReference type="EMBL" id="UYYB01095250">
    <property type="protein sequence ID" value="VDM75368.1"/>
    <property type="molecule type" value="Genomic_DNA"/>
</dbReference>
<name>A0A3P7L853_STRVU</name>
<organism evidence="1 2">
    <name type="scientific">Strongylus vulgaris</name>
    <name type="common">Blood worm</name>
    <dbReference type="NCBI Taxonomy" id="40348"/>
    <lineage>
        <taxon>Eukaryota</taxon>
        <taxon>Metazoa</taxon>
        <taxon>Ecdysozoa</taxon>
        <taxon>Nematoda</taxon>
        <taxon>Chromadorea</taxon>
        <taxon>Rhabditida</taxon>
        <taxon>Rhabditina</taxon>
        <taxon>Rhabditomorpha</taxon>
        <taxon>Strongyloidea</taxon>
        <taxon>Strongylidae</taxon>
        <taxon>Strongylus</taxon>
    </lineage>
</organism>